<dbReference type="GO" id="GO:0042597">
    <property type="term" value="C:periplasmic space"/>
    <property type="evidence" value="ECO:0007669"/>
    <property type="project" value="UniProtKB-ARBA"/>
</dbReference>
<dbReference type="Gene3D" id="3.90.76.10">
    <property type="entry name" value="Dipeptide-binding Protein, Domain 1"/>
    <property type="match status" value="1"/>
</dbReference>
<dbReference type="PROSITE" id="PS51318">
    <property type="entry name" value="TAT"/>
    <property type="match status" value="1"/>
</dbReference>
<protein>
    <submittedName>
        <fullName evidence="2">ABC transporter substrate-binding protein</fullName>
    </submittedName>
</protein>
<dbReference type="GO" id="GO:1904680">
    <property type="term" value="F:peptide transmembrane transporter activity"/>
    <property type="evidence" value="ECO:0007669"/>
    <property type="project" value="TreeGrafter"/>
</dbReference>
<evidence type="ECO:0000259" key="1">
    <source>
        <dbReference type="Pfam" id="PF00496"/>
    </source>
</evidence>
<sequence>MTSDAALDPYTPGISRRGLLRWGALGGGSLALGGPLAACAGPTGLPGPGTLTLGLTRSLVSLDNKLNQFDAAVTVQRAVRQALTTLGPGLKPRLVLADRFEMTEPTAWTVRLRKGVRYADGSPVTVEDVDTALRMYGKVNGSFLLGLFPELPEVEKTADARTFRLRTERPVPILDRLMANIHITPADANKPEELQSGLGSGPYRVARANSGAGEYTLARNPRYWGPKPPLETVRVRYVPEESSRVVALRSGELDVVDTLSPDAAEQLTGLPGVSLERGDGVRVCQLFYNFRKPKNHPLSDPRVRQALAYAIDGEALLRDVLADSASPLRGVVPTNLDGAVETGSFTHDPARARALLRRHGADNLRLTFMWESGEFAGDASVMEAVADMLGDVGVRVTLKQFQPGGDILKWRQGRGGDWDVIGNGFPSPTGLALTCLQGMYAGTAEKERTREAFMGYVFPKIADGIEEASVEVDDAERQRKLAAVQKAIWDTWPALWGFVPKTLLARRGRVRDVGLLPTNSYDLTAVHLEG</sequence>
<dbReference type="Pfam" id="PF00496">
    <property type="entry name" value="SBP_bac_5"/>
    <property type="match status" value="1"/>
</dbReference>
<dbReference type="PANTHER" id="PTHR30290">
    <property type="entry name" value="PERIPLASMIC BINDING COMPONENT OF ABC TRANSPORTER"/>
    <property type="match status" value="1"/>
</dbReference>
<dbReference type="InterPro" id="IPR006311">
    <property type="entry name" value="TAT_signal"/>
</dbReference>
<dbReference type="CDD" id="cd00995">
    <property type="entry name" value="PBP2_NikA_DppA_OppA_like"/>
    <property type="match status" value="1"/>
</dbReference>
<proteinExistence type="predicted"/>
<dbReference type="GO" id="GO:0015833">
    <property type="term" value="P:peptide transport"/>
    <property type="evidence" value="ECO:0007669"/>
    <property type="project" value="TreeGrafter"/>
</dbReference>
<dbReference type="InterPro" id="IPR039424">
    <property type="entry name" value="SBP_5"/>
</dbReference>
<dbReference type="SUPFAM" id="SSF53850">
    <property type="entry name" value="Periplasmic binding protein-like II"/>
    <property type="match status" value="1"/>
</dbReference>
<keyword evidence="3" id="KW-1185">Reference proteome</keyword>
<dbReference type="Proteomes" id="UP000481583">
    <property type="component" value="Unassembled WGS sequence"/>
</dbReference>
<dbReference type="GO" id="GO:0043190">
    <property type="term" value="C:ATP-binding cassette (ABC) transporter complex"/>
    <property type="evidence" value="ECO:0007669"/>
    <property type="project" value="InterPro"/>
</dbReference>
<dbReference type="EMBL" id="JAAKZV010000162">
    <property type="protein sequence ID" value="NGN67778.1"/>
    <property type="molecule type" value="Genomic_DNA"/>
</dbReference>
<comment type="caution">
    <text evidence="2">The sequence shown here is derived from an EMBL/GenBank/DDBJ whole genome shotgun (WGS) entry which is preliminary data.</text>
</comment>
<name>A0A6G4U8R3_9ACTN</name>
<dbReference type="PANTHER" id="PTHR30290:SF65">
    <property type="entry name" value="MONOACYL PHOSPHATIDYLINOSITOL TETRAMANNOSIDE-BINDING PROTEIN LPQW-RELATED"/>
    <property type="match status" value="1"/>
</dbReference>
<dbReference type="PIRSF" id="PIRSF002741">
    <property type="entry name" value="MppA"/>
    <property type="match status" value="1"/>
</dbReference>
<dbReference type="Gene3D" id="3.40.190.10">
    <property type="entry name" value="Periplasmic binding protein-like II"/>
    <property type="match status" value="1"/>
</dbReference>
<gene>
    <name evidence="2" type="ORF">G5C51_28240</name>
</gene>
<dbReference type="InterPro" id="IPR030678">
    <property type="entry name" value="Peptide/Ni-bd"/>
</dbReference>
<feature type="domain" description="Solute-binding protein family 5" evidence="1">
    <location>
        <begin position="94"/>
        <end position="430"/>
    </location>
</feature>
<accession>A0A6G4U8R3</accession>
<evidence type="ECO:0000313" key="3">
    <source>
        <dbReference type="Proteomes" id="UP000481583"/>
    </source>
</evidence>
<dbReference type="AlphaFoldDB" id="A0A6G4U8R3"/>
<dbReference type="InterPro" id="IPR000914">
    <property type="entry name" value="SBP_5_dom"/>
</dbReference>
<organism evidence="2 3">
    <name type="scientific">Streptomyces coryli</name>
    <dbReference type="NCBI Taxonomy" id="1128680"/>
    <lineage>
        <taxon>Bacteria</taxon>
        <taxon>Bacillati</taxon>
        <taxon>Actinomycetota</taxon>
        <taxon>Actinomycetes</taxon>
        <taxon>Kitasatosporales</taxon>
        <taxon>Streptomycetaceae</taxon>
        <taxon>Streptomyces</taxon>
    </lineage>
</organism>
<dbReference type="RefSeq" id="WP_165241111.1">
    <property type="nucleotide sequence ID" value="NZ_JAAKZV010000162.1"/>
</dbReference>
<reference evidence="2 3" key="1">
    <citation type="submission" date="2020-02" db="EMBL/GenBank/DDBJ databases">
        <title>Whole-genome analyses of novel actinobacteria.</title>
        <authorList>
            <person name="Sahin N."/>
        </authorList>
    </citation>
    <scope>NUCLEOTIDE SEQUENCE [LARGE SCALE GENOMIC DNA]</scope>
    <source>
        <strain evidence="2 3">A7024</strain>
    </source>
</reference>
<dbReference type="Gene3D" id="3.10.105.10">
    <property type="entry name" value="Dipeptide-binding Protein, Domain 3"/>
    <property type="match status" value="1"/>
</dbReference>
<evidence type="ECO:0000313" key="2">
    <source>
        <dbReference type="EMBL" id="NGN67778.1"/>
    </source>
</evidence>